<keyword evidence="3" id="KW-0442">Lipid degradation</keyword>
<dbReference type="Proteomes" id="UP000249789">
    <property type="component" value="Unassembled WGS sequence"/>
</dbReference>
<keyword evidence="3" id="KW-0378">Hydrolase</keyword>
<comment type="catalytic activity">
    <reaction evidence="3">
        <text>a 1-acyl-sn-glycero-3-phosphocholine + H2O = sn-glycerol 3-phosphocholine + a fatty acid + H(+)</text>
        <dbReference type="Rhea" id="RHEA:15177"/>
        <dbReference type="ChEBI" id="CHEBI:15377"/>
        <dbReference type="ChEBI" id="CHEBI:15378"/>
        <dbReference type="ChEBI" id="CHEBI:16870"/>
        <dbReference type="ChEBI" id="CHEBI:28868"/>
        <dbReference type="ChEBI" id="CHEBI:58168"/>
        <dbReference type="EC" id="3.1.1.5"/>
    </reaction>
</comment>
<sequence>MKDFFGDVHVKDFDAVSYLERVASPPNVDIAVSGGGYRALMNGAGALKAFDSRTVNAPVWSEWWRVTVGLPLPQLFYLHFVAANGQLGESLGVSEFYSRRSRRWRSTLVLCQKVLWRACDGHGTE</sequence>
<evidence type="ECO:0000313" key="5">
    <source>
        <dbReference type="EMBL" id="RAK78986.1"/>
    </source>
</evidence>
<name>A0A8G1RWV5_9EURO</name>
<feature type="domain" description="PLA2c" evidence="4">
    <location>
        <begin position="29"/>
        <end position="58"/>
    </location>
</feature>
<reference evidence="5 6" key="1">
    <citation type="submission" date="2018-02" db="EMBL/GenBank/DDBJ databases">
        <title>The genomes of Aspergillus section Nigri reveals drivers in fungal speciation.</title>
        <authorList>
            <consortium name="DOE Joint Genome Institute"/>
            <person name="Vesth T.C."/>
            <person name="Nybo J."/>
            <person name="Theobald S."/>
            <person name="Brandl J."/>
            <person name="Frisvad J.C."/>
            <person name="Nielsen K.F."/>
            <person name="Lyhne E.K."/>
            <person name="Kogle M.E."/>
            <person name="Kuo A."/>
            <person name="Riley R."/>
            <person name="Clum A."/>
            <person name="Nolan M."/>
            <person name="Lipzen A."/>
            <person name="Salamov A."/>
            <person name="Henrissat B."/>
            <person name="Wiebenga A."/>
            <person name="De vries R.P."/>
            <person name="Grigoriev I.V."/>
            <person name="Mortensen U.H."/>
            <person name="Andersen M.R."/>
            <person name="Baker S.E."/>
        </authorList>
    </citation>
    <scope>NUCLEOTIDE SEQUENCE [LARGE SCALE GENOMIC DNA]</scope>
    <source>
        <strain evidence="5 6">CBS 313.89</strain>
    </source>
</reference>
<dbReference type="GO" id="GO:0004622">
    <property type="term" value="F:phosphatidylcholine lysophospholipase activity"/>
    <property type="evidence" value="ECO:0007669"/>
    <property type="project" value="UniProtKB-EC"/>
</dbReference>
<evidence type="ECO:0000256" key="3">
    <source>
        <dbReference type="RuleBase" id="RU362103"/>
    </source>
</evidence>
<dbReference type="OrthoDB" id="4084751at2759"/>
<evidence type="ECO:0000256" key="2">
    <source>
        <dbReference type="ARBA" id="ARBA00008780"/>
    </source>
</evidence>
<comment type="function">
    <text evidence="1">Catalyzes the release of fatty acids from lysophospholipids.</text>
</comment>
<keyword evidence="6" id="KW-1185">Reference proteome</keyword>
<organism evidence="5 6">
    <name type="scientific">Aspergillus fijiensis CBS 313.89</name>
    <dbReference type="NCBI Taxonomy" id="1448319"/>
    <lineage>
        <taxon>Eukaryota</taxon>
        <taxon>Fungi</taxon>
        <taxon>Dikarya</taxon>
        <taxon>Ascomycota</taxon>
        <taxon>Pezizomycotina</taxon>
        <taxon>Eurotiomycetes</taxon>
        <taxon>Eurotiomycetidae</taxon>
        <taxon>Eurotiales</taxon>
        <taxon>Aspergillaceae</taxon>
        <taxon>Aspergillus</taxon>
    </lineage>
</organism>
<dbReference type="EMBL" id="KZ824635">
    <property type="protein sequence ID" value="RAK78986.1"/>
    <property type="molecule type" value="Genomic_DNA"/>
</dbReference>
<dbReference type="SUPFAM" id="SSF52151">
    <property type="entry name" value="FabD/lysophospholipase-like"/>
    <property type="match status" value="1"/>
</dbReference>
<evidence type="ECO:0000259" key="4">
    <source>
        <dbReference type="Pfam" id="PF01735"/>
    </source>
</evidence>
<dbReference type="GO" id="GO:0009395">
    <property type="term" value="P:phospholipid catabolic process"/>
    <property type="evidence" value="ECO:0007669"/>
    <property type="project" value="InterPro"/>
</dbReference>
<dbReference type="Pfam" id="PF01735">
    <property type="entry name" value="PLA2_B"/>
    <property type="match status" value="1"/>
</dbReference>
<dbReference type="VEuPathDB" id="FungiDB:BO72DRAFT_446728"/>
<dbReference type="GeneID" id="63861701"/>
<comment type="similarity">
    <text evidence="2 3">Belongs to the lysophospholipase family.</text>
</comment>
<evidence type="ECO:0000256" key="1">
    <source>
        <dbReference type="ARBA" id="ARBA00002169"/>
    </source>
</evidence>
<dbReference type="InterPro" id="IPR016035">
    <property type="entry name" value="Acyl_Trfase/lysoPLipase"/>
</dbReference>
<dbReference type="RefSeq" id="XP_040802996.1">
    <property type="nucleotide sequence ID" value="XM_040944368.1"/>
</dbReference>
<gene>
    <name evidence="5" type="ORF">BO72DRAFT_446728</name>
</gene>
<dbReference type="Gene3D" id="3.40.1090.10">
    <property type="entry name" value="Cytosolic phospholipase A2 catalytic domain"/>
    <property type="match status" value="1"/>
</dbReference>
<protein>
    <recommendedName>
        <fullName evidence="3">Lysophospholipase</fullName>
        <ecNumber evidence="3">3.1.1.5</ecNumber>
    </recommendedName>
</protein>
<accession>A0A8G1RWV5</accession>
<keyword evidence="3" id="KW-0443">Lipid metabolism</keyword>
<dbReference type="InterPro" id="IPR002642">
    <property type="entry name" value="LysoPLipase_cat_dom"/>
</dbReference>
<evidence type="ECO:0000313" key="6">
    <source>
        <dbReference type="Proteomes" id="UP000249789"/>
    </source>
</evidence>
<dbReference type="EC" id="3.1.1.5" evidence="3"/>
<dbReference type="AlphaFoldDB" id="A0A8G1RWV5"/>
<proteinExistence type="inferred from homology"/>